<evidence type="ECO:0000313" key="12">
    <source>
        <dbReference type="Proteomes" id="UP001154078"/>
    </source>
</evidence>
<evidence type="ECO:0000256" key="6">
    <source>
        <dbReference type="ARBA" id="ARBA00022989"/>
    </source>
</evidence>
<reference evidence="11" key="1">
    <citation type="submission" date="2021-12" db="EMBL/GenBank/DDBJ databases">
        <authorList>
            <person name="King R."/>
        </authorList>
    </citation>
    <scope>NUCLEOTIDE SEQUENCE</scope>
</reference>
<evidence type="ECO:0000256" key="8">
    <source>
        <dbReference type="ARBA" id="ARBA00023136"/>
    </source>
</evidence>
<feature type="transmembrane region" description="Helical" evidence="10">
    <location>
        <begin position="66"/>
        <end position="83"/>
    </location>
</feature>
<feature type="transmembrane region" description="Helical" evidence="10">
    <location>
        <begin position="142"/>
        <end position="160"/>
    </location>
</feature>
<feature type="transmembrane region" description="Helical" evidence="10">
    <location>
        <begin position="166"/>
        <end position="187"/>
    </location>
</feature>
<comment type="similarity">
    <text evidence="10">Belongs to the ELO family.</text>
</comment>
<dbReference type="EMBL" id="OV121135">
    <property type="protein sequence ID" value="CAH0554789.1"/>
    <property type="molecule type" value="Genomic_DNA"/>
</dbReference>
<dbReference type="EC" id="2.3.1.199" evidence="10"/>
<evidence type="ECO:0000256" key="4">
    <source>
        <dbReference type="ARBA" id="ARBA00022692"/>
    </source>
</evidence>
<keyword evidence="7 10" id="KW-0443">Lipid metabolism</keyword>
<evidence type="ECO:0000256" key="10">
    <source>
        <dbReference type="RuleBase" id="RU361115"/>
    </source>
</evidence>
<feature type="transmembrane region" description="Helical" evidence="10">
    <location>
        <begin position="117"/>
        <end position="135"/>
    </location>
</feature>
<dbReference type="GO" id="GO:0019367">
    <property type="term" value="P:fatty acid elongation, saturated fatty acid"/>
    <property type="evidence" value="ECO:0007669"/>
    <property type="project" value="TreeGrafter"/>
</dbReference>
<dbReference type="Pfam" id="PF01151">
    <property type="entry name" value="ELO"/>
    <property type="match status" value="1"/>
</dbReference>
<evidence type="ECO:0000256" key="9">
    <source>
        <dbReference type="ARBA" id="ARBA00023160"/>
    </source>
</evidence>
<dbReference type="GO" id="GO:0042761">
    <property type="term" value="P:very long-chain fatty acid biosynthetic process"/>
    <property type="evidence" value="ECO:0007669"/>
    <property type="project" value="TreeGrafter"/>
</dbReference>
<proteinExistence type="inferred from homology"/>
<dbReference type="GO" id="GO:0034625">
    <property type="term" value="P:fatty acid elongation, monounsaturated fatty acid"/>
    <property type="evidence" value="ECO:0007669"/>
    <property type="project" value="TreeGrafter"/>
</dbReference>
<dbReference type="PANTHER" id="PTHR11157">
    <property type="entry name" value="FATTY ACID ACYL TRANSFERASE-RELATED"/>
    <property type="match status" value="1"/>
</dbReference>
<keyword evidence="4 10" id="KW-0812">Transmembrane</keyword>
<comment type="subcellular location">
    <subcellularLocation>
        <location evidence="1">Membrane</location>
        <topology evidence="1">Multi-pass membrane protein</topology>
    </subcellularLocation>
</comment>
<name>A0A9P0FHR7_BRAAE</name>
<keyword evidence="12" id="KW-1185">Reference proteome</keyword>
<dbReference type="PANTHER" id="PTHR11157:SF153">
    <property type="entry name" value="ELONGATION OF VERY LONG CHAIN FATTY ACIDS PROTEIN"/>
    <property type="match status" value="1"/>
</dbReference>
<evidence type="ECO:0000256" key="1">
    <source>
        <dbReference type="ARBA" id="ARBA00004141"/>
    </source>
</evidence>
<evidence type="ECO:0000256" key="5">
    <source>
        <dbReference type="ARBA" id="ARBA00022832"/>
    </source>
</evidence>
<protein>
    <recommendedName>
        <fullName evidence="10">Elongation of very long chain fatty acids protein</fullName>
        <ecNumber evidence="10">2.3.1.199</ecNumber>
    </recommendedName>
    <alternativeName>
        <fullName evidence="10">Very-long-chain 3-oxoacyl-CoA synthase</fullName>
    </alternativeName>
</protein>
<dbReference type="AlphaFoldDB" id="A0A9P0FHR7"/>
<dbReference type="InterPro" id="IPR002076">
    <property type="entry name" value="ELO_fam"/>
</dbReference>
<dbReference type="OrthoDB" id="434092at2759"/>
<dbReference type="Proteomes" id="UP001154078">
    <property type="component" value="Chromosome 4"/>
</dbReference>
<keyword evidence="2 10" id="KW-0444">Lipid biosynthesis</keyword>
<dbReference type="GO" id="GO:0034626">
    <property type="term" value="P:fatty acid elongation, polyunsaturated fatty acid"/>
    <property type="evidence" value="ECO:0007669"/>
    <property type="project" value="TreeGrafter"/>
</dbReference>
<keyword evidence="5 10" id="KW-0276">Fatty acid metabolism</keyword>
<dbReference type="GO" id="GO:0030148">
    <property type="term" value="P:sphingolipid biosynthetic process"/>
    <property type="evidence" value="ECO:0007669"/>
    <property type="project" value="TreeGrafter"/>
</dbReference>
<evidence type="ECO:0000256" key="2">
    <source>
        <dbReference type="ARBA" id="ARBA00022516"/>
    </source>
</evidence>
<keyword evidence="8 10" id="KW-0472">Membrane</keyword>
<gene>
    <name evidence="11" type="ORF">MELIAE_LOCUS6301</name>
</gene>
<organism evidence="11 12">
    <name type="scientific">Brassicogethes aeneus</name>
    <name type="common">Rape pollen beetle</name>
    <name type="synonym">Meligethes aeneus</name>
    <dbReference type="NCBI Taxonomy" id="1431903"/>
    <lineage>
        <taxon>Eukaryota</taxon>
        <taxon>Metazoa</taxon>
        <taxon>Ecdysozoa</taxon>
        <taxon>Arthropoda</taxon>
        <taxon>Hexapoda</taxon>
        <taxon>Insecta</taxon>
        <taxon>Pterygota</taxon>
        <taxon>Neoptera</taxon>
        <taxon>Endopterygota</taxon>
        <taxon>Coleoptera</taxon>
        <taxon>Polyphaga</taxon>
        <taxon>Cucujiformia</taxon>
        <taxon>Nitidulidae</taxon>
        <taxon>Meligethinae</taxon>
        <taxon>Brassicogethes</taxon>
    </lineage>
</organism>
<keyword evidence="9 10" id="KW-0275">Fatty acid biosynthesis</keyword>
<dbReference type="GO" id="GO:0009922">
    <property type="term" value="F:fatty acid elongase activity"/>
    <property type="evidence" value="ECO:0007669"/>
    <property type="project" value="UniProtKB-EC"/>
</dbReference>
<evidence type="ECO:0000256" key="7">
    <source>
        <dbReference type="ARBA" id="ARBA00023098"/>
    </source>
</evidence>
<feature type="transmembrane region" description="Helical" evidence="10">
    <location>
        <begin position="208"/>
        <end position="226"/>
    </location>
</feature>
<sequence length="274" mass="32288">MTGTIGLMKAHISYVLNDLADPRTKDWFLVDSILPVLTMAVIYLLFVLKLGPKLMENRKPFEIKNVLIFYNLFQVLLSAYMFYESLDAAWLRNYSWTCEPIDRSMDPSAMRIARGVYVFYLAKVSELLDTIFFVLRKKQSQVTFLHLYHHTFMLFIGWIGTKYVPGGHLIFLGMVNSFVHIVMYTYYMLAAMGPEYQKYLWWKKHITLIQMIQFLMIFVHSSQLVWSDCGYPRGYAIIALPNAVLFYNMFSNFYKKTYIPKDQIQNNNITKKEI</sequence>
<comment type="catalytic activity">
    <reaction evidence="10">
        <text>a very-long-chain acyl-CoA + malonyl-CoA + H(+) = a very-long-chain 3-oxoacyl-CoA + CO2 + CoA</text>
        <dbReference type="Rhea" id="RHEA:32727"/>
        <dbReference type="ChEBI" id="CHEBI:15378"/>
        <dbReference type="ChEBI" id="CHEBI:16526"/>
        <dbReference type="ChEBI" id="CHEBI:57287"/>
        <dbReference type="ChEBI" id="CHEBI:57384"/>
        <dbReference type="ChEBI" id="CHEBI:90725"/>
        <dbReference type="ChEBI" id="CHEBI:90736"/>
        <dbReference type="EC" id="2.3.1.199"/>
    </reaction>
</comment>
<accession>A0A9P0FHR7</accession>
<feature type="transmembrane region" description="Helical" evidence="10">
    <location>
        <begin position="232"/>
        <end position="250"/>
    </location>
</feature>
<evidence type="ECO:0000313" key="11">
    <source>
        <dbReference type="EMBL" id="CAH0554789.1"/>
    </source>
</evidence>
<evidence type="ECO:0000256" key="3">
    <source>
        <dbReference type="ARBA" id="ARBA00022679"/>
    </source>
</evidence>
<keyword evidence="6 10" id="KW-1133">Transmembrane helix</keyword>
<dbReference type="GO" id="GO:0005789">
    <property type="term" value="C:endoplasmic reticulum membrane"/>
    <property type="evidence" value="ECO:0007669"/>
    <property type="project" value="TreeGrafter"/>
</dbReference>
<keyword evidence="3 10" id="KW-0808">Transferase</keyword>
<feature type="transmembrane region" description="Helical" evidence="10">
    <location>
        <begin position="27"/>
        <end position="46"/>
    </location>
</feature>